<organism evidence="2 3">
    <name type="scientific">Candidula unifasciata</name>
    <dbReference type="NCBI Taxonomy" id="100452"/>
    <lineage>
        <taxon>Eukaryota</taxon>
        <taxon>Metazoa</taxon>
        <taxon>Spiralia</taxon>
        <taxon>Lophotrochozoa</taxon>
        <taxon>Mollusca</taxon>
        <taxon>Gastropoda</taxon>
        <taxon>Heterobranchia</taxon>
        <taxon>Euthyneura</taxon>
        <taxon>Panpulmonata</taxon>
        <taxon>Eupulmonata</taxon>
        <taxon>Stylommatophora</taxon>
        <taxon>Helicina</taxon>
        <taxon>Helicoidea</taxon>
        <taxon>Geomitridae</taxon>
        <taxon>Candidula</taxon>
    </lineage>
</organism>
<feature type="non-terminal residue" evidence="2">
    <location>
        <position position="1"/>
    </location>
</feature>
<accession>A0A8S3Z7N3</accession>
<sequence>APSWGAPASKSTPRNDQAQNGNRQNFNRGGQSYHHNQSPVSHNYQRPSPYHPDHRGRGGTFQSGRQNSDNPRFQSPRQNFSPQNPFASQSCSSFSNDNPYQSKGQAFSPNNPFQRNNQNNSPHFQRPQSSPSSNSPRMNSVPFSPRTPNASRNSSMGNPGGSENIRDYISSSMLEDPWRDLPPRPLLPLH</sequence>
<evidence type="ECO:0000313" key="2">
    <source>
        <dbReference type="EMBL" id="CAG5125544.1"/>
    </source>
</evidence>
<evidence type="ECO:0000313" key="3">
    <source>
        <dbReference type="Proteomes" id="UP000678393"/>
    </source>
</evidence>
<protein>
    <submittedName>
        <fullName evidence="2">Uncharacterized protein</fullName>
    </submittedName>
</protein>
<feature type="compositionally biased region" description="Polar residues" evidence="1">
    <location>
        <begin position="60"/>
        <end position="105"/>
    </location>
</feature>
<feature type="compositionally biased region" description="Low complexity" evidence="1">
    <location>
        <begin position="17"/>
        <end position="31"/>
    </location>
</feature>
<name>A0A8S3Z7N3_9EUPU</name>
<dbReference type="InterPro" id="IPR028265">
    <property type="entry name" value="TTDN1/SICKLE"/>
</dbReference>
<dbReference type="EMBL" id="CAJHNH020002091">
    <property type="protein sequence ID" value="CAG5125544.1"/>
    <property type="molecule type" value="Genomic_DNA"/>
</dbReference>
<evidence type="ECO:0000256" key="1">
    <source>
        <dbReference type="SAM" id="MobiDB-lite"/>
    </source>
</evidence>
<feature type="region of interest" description="Disordered" evidence="1">
    <location>
        <begin position="1"/>
        <end position="168"/>
    </location>
</feature>
<feature type="compositionally biased region" description="Polar residues" evidence="1">
    <location>
        <begin position="146"/>
        <end position="157"/>
    </location>
</feature>
<gene>
    <name evidence="2" type="ORF">CUNI_LOCUS11102</name>
</gene>
<keyword evidence="3" id="KW-1185">Reference proteome</keyword>
<proteinExistence type="predicted"/>
<dbReference type="Pfam" id="PF15502">
    <property type="entry name" value="MPLKIP"/>
    <property type="match status" value="1"/>
</dbReference>
<reference evidence="2" key="1">
    <citation type="submission" date="2021-04" db="EMBL/GenBank/DDBJ databases">
        <authorList>
            <consortium name="Molecular Ecology Group"/>
        </authorList>
    </citation>
    <scope>NUCLEOTIDE SEQUENCE</scope>
</reference>
<dbReference type="Proteomes" id="UP000678393">
    <property type="component" value="Unassembled WGS sequence"/>
</dbReference>
<comment type="caution">
    <text evidence="2">The sequence shown here is derived from an EMBL/GenBank/DDBJ whole genome shotgun (WGS) entry which is preliminary data.</text>
</comment>
<feature type="compositionally biased region" description="Low complexity" evidence="1">
    <location>
        <begin position="107"/>
        <end position="140"/>
    </location>
</feature>
<dbReference type="AlphaFoldDB" id="A0A8S3Z7N3"/>
<feature type="compositionally biased region" description="Polar residues" evidence="1">
    <location>
        <begin position="33"/>
        <end position="46"/>
    </location>
</feature>